<sequence length="149" mass="16828">MQIDVSNTPSMYTITVSGSFTFDRTCGVRNDPNMATATVADYTAGQIVNYNSKVYNDGHFWAPYISASDVRRYVDYANTTTGEFFGTDTNSTEPVVPVDDTGKHLPIHELSPYNYDCVDDARTDVKDWEKLSPSRTLIRKFCQVRLLMK</sequence>
<accession>A0A7X3C2G4</accession>
<evidence type="ECO:0000313" key="2">
    <source>
        <dbReference type="EMBL" id="MTV81777.1"/>
    </source>
</evidence>
<feature type="domain" description="SH3b" evidence="1">
    <location>
        <begin position="13"/>
        <end position="74"/>
    </location>
</feature>
<proteinExistence type="predicted"/>
<organism evidence="2 3">
    <name type="scientific">Secundilactobacillus folii</name>
    <dbReference type="NCBI Taxonomy" id="2678357"/>
    <lineage>
        <taxon>Bacteria</taxon>
        <taxon>Bacillati</taxon>
        <taxon>Bacillota</taxon>
        <taxon>Bacilli</taxon>
        <taxon>Lactobacillales</taxon>
        <taxon>Lactobacillaceae</taxon>
        <taxon>Secundilactobacillus</taxon>
    </lineage>
</organism>
<dbReference type="EMBL" id="WNJO01000003">
    <property type="protein sequence ID" value="MTV81777.1"/>
    <property type="molecule type" value="Genomic_DNA"/>
</dbReference>
<reference evidence="2 3" key="1">
    <citation type="submission" date="2019-11" db="EMBL/GenBank/DDBJ databases">
        <title>Lactobacillus sp. nov. CRM56-3, isolated from fermented tea leaves.</title>
        <authorList>
            <person name="Phuengjayaem S."/>
            <person name="Tanasupawat S."/>
        </authorList>
    </citation>
    <scope>NUCLEOTIDE SEQUENCE [LARGE SCALE GENOMIC DNA]</scope>
    <source>
        <strain evidence="2 3">CRM56-3</strain>
    </source>
</reference>
<evidence type="ECO:0000259" key="1">
    <source>
        <dbReference type="Pfam" id="PF08460"/>
    </source>
</evidence>
<dbReference type="Gene3D" id="2.30.30.40">
    <property type="entry name" value="SH3 Domains"/>
    <property type="match status" value="1"/>
</dbReference>
<dbReference type="RefSeq" id="WP_155431056.1">
    <property type="nucleotide sequence ID" value="NZ_WNJO01000003.1"/>
</dbReference>
<gene>
    <name evidence="2" type="ORF">GM612_03790</name>
</gene>
<dbReference type="InterPro" id="IPR003646">
    <property type="entry name" value="SH3-like_bac-type"/>
</dbReference>
<keyword evidence="3" id="KW-1185">Reference proteome</keyword>
<evidence type="ECO:0000313" key="3">
    <source>
        <dbReference type="Proteomes" id="UP000466388"/>
    </source>
</evidence>
<protein>
    <recommendedName>
        <fullName evidence="1">SH3b domain-containing protein</fullName>
    </recommendedName>
</protein>
<dbReference type="Pfam" id="PF08460">
    <property type="entry name" value="SH3_5"/>
    <property type="match status" value="1"/>
</dbReference>
<name>A0A7X3C2G4_9LACO</name>
<dbReference type="Proteomes" id="UP000466388">
    <property type="component" value="Unassembled WGS sequence"/>
</dbReference>
<comment type="caution">
    <text evidence="2">The sequence shown here is derived from an EMBL/GenBank/DDBJ whole genome shotgun (WGS) entry which is preliminary data.</text>
</comment>
<dbReference type="AlphaFoldDB" id="A0A7X3C2G4"/>